<proteinExistence type="predicted"/>
<dbReference type="OrthoDB" id="5293775at2"/>
<evidence type="ECO:0000313" key="1">
    <source>
        <dbReference type="EMBL" id="APJ04533.1"/>
    </source>
</evidence>
<dbReference type="EMBL" id="CP017834">
    <property type="protein sequence ID" value="APJ04533.1"/>
    <property type="molecule type" value="Genomic_DNA"/>
</dbReference>
<dbReference type="AlphaFoldDB" id="A0A1L4D2V2"/>
<protein>
    <submittedName>
        <fullName evidence="1">Uncharacterized protein</fullName>
    </submittedName>
</protein>
<dbReference type="Proteomes" id="UP000184731">
    <property type="component" value="Chromosome"/>
</dbReference>
<organism evidence="1 2">
    <name type="scientific">Silvanigrella aquatica</name>
    <dbReference type="NCBI Taxonomy" id="1915309"/>
    <lineage>
        <taxon>Bacteria</taxon>
        <taxon>Pseudomonadati</taxon>
        <taxon>Bdellovibrionota</taxon>
        <taxon>Oligoflexia</taxon>
        <taxon>Silvanigrellales</taxon>
        <taxon>Silvanigrellaceae</taxon>
        <taxon>Silvanigrella</taxon>
    </lineage>
</organism>
<reference evidence="1 2" key="1">
    <citation type="submission" date="2016-10" db="EMBL/GenBank/DDBJ databases">
        <title>Silvanigrella aquatica sp. nov., isolated from a freshwater lake located in the Black Forest, Germany, description of Silvanigrellaceae fam. nov., Silvanigrellales ord. nov., reclassification of the order Bdellovibrionales in the class Oligoflexia, reclassification of the families Bacteriovoracaceae and Halobacteriovoraceae in the new order Bacteriovoracales ord. nov., and reclassification of the family Pseudobacteriovoracaceae in the order Oligoflexiales.</title>
        <authorList>
            <person name="Hahn M.W."/>
            <person name="Schmidt J."/>
            <person name="Koll U."/>
            <person name="Rohde M."/>
            <person name="Verbag S."/>
            <person name="Pitt A."/>
            <person name="Nakai R."/>
            <person name="Naganuma T."/>
            <person name="Lang E."/>
        </authorList>
    </citation>
    <scope>NUCLEOTIDE SEQUENCE [LARGE SCALE GENOMIC DNA]</scope>
    <source>
        <strain evidence="1 2">MWH-Nonnen-W8red</strain>
    </source>
</reference>
<dbReference type="KEGG" id="saqi:AXG55_11705"/>
<dbReference type="STRING" id="1915309.AXG55_11705"/>
<keyword evidence="2" id="KW-1185">Reference proteome</keyword>
<accession>A0A1L4D2V2</accession>
<dbReference type="RefSeq" id="WP_148698280.1">
    <property type="nucleotide sequence ID" value="NZ_CP017834.1"/>
</dbReference>
<name>A0A1L4D2V2_9BACT</name>
<evidence type="ECO:0000313" key="2">
    <source>
        <dbReference type="Proteomes" id="UP000184731"/>
    </source>
</evidence>
<gene>
    <name evidence="1" type="ORF">AXG55_11705</name>
</gene>
<sequence length="214" mass="24343">MKSLFLFFTQSEMGAPDYLSRTGEQGAETLTETIISFLSETLKINIQEKYDIRAKSLNEDVIWRSFKEQDSFEKAISASLKLFPDIIMVSGNEDRTFKTCETLAKGLALPICVDNRFDKHTLSNPQIGTLKDALERLSQFFSNENNPQIVLVGTSLNSILEWIKSLNLPEYSDNFEKILNLSSKNDSIPTVLIAGFSKENNNVEWIFDLPREEN</sequence>